<dbReference type="AlphaFoldDB" id="A0A3R8R2V5"/>
<dbReference type="EMBL" id="RHJS01000002">
    <property type="protein sequence ID" value="RRK30933.1"/>
    <property type="molecule type" value="Genomic_DNA"/>
</dbReference>
<dbReference type="PANTHER" id="PTHR40396">
    <property type="entry name" value="ATPASE-LIKE PROTEIN"/>
    <property type="match status" value="1"/>
</dbReference>
<protein>
    <submittedName>
        <fullName evidence="2">ATP-binding protein</fullName>
    </submittedName>
</protein>
<dbReference type="InterPro" id="IPR003959">
    <property type="entry name" value="ATPase_AAA_core"/>
</dbReference>
<dbReference type="GO" id="GO:0016887">
    <property type="term" value="F:ATP hydrolysis activity"/>
    <property type="evidence" value="ECO:0007669"/>
    <property type="project" value="InterPro"/>
</dbReference>
<dbReference type="SUPFAM" id="SSF52540">
    <property type="entry name" value="P-loop containing nucleoside triphosphate hydrolases"/>
    <property type="match status" value="1"/>
</dbReference>
<proteinExistence type="predicted"/>
<dbReference type="Proteomes" id="UP000274920">
    <property type="component" value="Unassembled WGS sequence"/>
</dbReference>
<sequence>MLVKVSIENFKSFDSAIELTMISSNKIRINASHRLKIKSTQLLKHGVVYGANAAGKTNLVEFFRFFKECVSKGIPMEAVGMFCKNREENKERESSFEVQITVEDKFYAYGFSAILSKRKVTAEWLYELYQNGSARCLFEREGKKRPALDESITLSNTEKNKFEIYADDFAGNETSLFLTEMNRSKKYTVRSKLIFFRQVYDWIQNHIAVITPNTPLIDLEYYYDTDSLKLINKLIETFDTGISKVKIEEISLDELSNAMPKAVFDKVMRHVKNRIEEQENPSFRMTMRSNESFFNIEVKGHSEPKVTTIRLNHVKSFFDFGFEEESDGTRRLFDLMDMLLNKREDMLYVVDELERSLHTKLTERFLQLFMQLHEKERMQLLFTTHESSIMDQSIFRRDEIWFIERNSDNASVIYSLDRFKERYDKVLSKAYLEGRYGAVPVFSTFEFREEE</sequence>
<organism evidence="2 3">
    <name type="scientific">Schaedlerella arabinosiphila</name>
    <dbReference type="NCBI Taxonomy" id="2044587"/>
    <lineage>
        <taxon>Bacteria</taxon>
        <taxon>Bacillati</taxon>
        <taxon>Bacillota</taxon>
        <taxon>Clostridia</taxon>
        <taxon>Lachnospirales</taxon>
        <taxon>Lachnospiraceae</taxon>
        <taxon>Schaedlerella</taxon>
    </lineage>
</organism>
<dbReference type="Pfam" id="PF13304">
    <property type="entry name" value="AAA_21"/>
    <property type="match status" value="1"/>
</dbReference>
<accession>A0A3R8R2V5</accession>
<evidence type="ECO:0000259" key="1">
    <source>
        <dbReference type="Pfam" id="PF13304"/>
    </source>
</evidence>
<dbReference type="Gene3D" id="3.40.50.300">
    <property type="entry name" value="P-loop containing nucleotide triphosphate hydrolases"/>
    <property type="match status" value="1"/>
</dbReference>
<keyword evidence="2" id="KW-0067">ATP-binding</keyword>
<keyword evidence="2" id="KW-0547">Nucleotide-binding</keyword>
<keyword evidence="3" id="KW-1185">Reference proteome</keyword>
<evidence type="ECO:0000313" key="3">
    <source>
        <dbReference type="Proteomes" id="UP000274920"/>
    </source>
</evidence>
<dbReference type="GO" id="GO:0005524">
    <property type="term" value="F:ATP binding"/>
    <property type="evidence" value="ECO:0007669"/>
    <property type="project" value="UniProtKB-KW"/>
</dbReference>
<dbReference type="InterPro" id="IPR027417">
    <property type="entry name" value="P-loop_NTPase"/>
</dbReference>
<evidence type="ECO:0000313" key="2">
    <source>
        <dbReference type="EMBL" id="RRK30933.1"/>
    </source>
</evidence>
<feature type="domain" description="ATPase AAA-type core" evidence="1">
    <location>
        <begin position="47"/>
        <end position="391"/>
    </location>
</feature>
<dbReference type="RefSeq" id="WP_125126700.1">
    <property type="nucleotide sequence ID" value="NZ_RHJS01000002.1"/>
</dbReference>
<name>A0A3R8R2V5_9FIRM</name>
<dbReference type="PANTHER" id="PTHR40396:SF1">
    <property type="entry name" value="ATPASE AAA-TYPE CORE DOMAIN-CONTAINING PROTEIN"/>
    <property type="match status" value="1"/>
</dbReference>
<comment type="caution">
    <text evidence="2">The sequence shown here is derived from an EMBL/GenBank/DDBJ whole genome shotgun (WGS) entry which is preliminary data.</text>
</comment>
<gene>
    <name evidence="2" type="ORF">EBB54_05730</name>
</gene>
<reference evidence="2" key="1">
    <citation type="submission" date="2018-10" db="EMBL/GenBank/DDBJ databases">
        <title>Schaedlerella arabinophila gen. nov. sp. nov., isolated from the mouse intestinal tract and comparative analysis with the genome of the closely related altered Schaedler flora strain ASF502.</title>
        <authorList>
            <person name="Miyake S."/>
            <person name="Soh M."/>
            <person name="Seedorf H."/>
        </authorList>
    </citation>
    <scope>NUCLEOTIDE SEQUENCE [LARGE SCALE GENOMIC DNA]</scope>
    <source>
        <strain evidence="2">DSM 106076</strain>
    </source>
</reference>